<feature type="transmembrane region" description="Helical" evidence="3">
    <location>
        <begin position="65"/>
        <end position="86"/>
    </location>
</feature>
<dbReference type="SMART" id="SM00267">
    <property type="entry name" value="GGDEF"/>
    <property type="match status" value="1"/>
</dbReference>
<keyword evidence="3" id="KW-1133">Transmembrane helix</keyword>
<organism evidence="5 6">
    <name type="scientific">Methylobacterium hispanicum</name>
    <dbReference type="NCBI Taxonomy" id="270350"/>
    <lineage>
        <taxon>Bacteria</taxon>
        <taxon>Pseudomonadati</taxon>
        <taxon>Pseudomonadota</taxon>
        <taxon>Alphaproteobacteria</taxon>
        <taxon>Hyphomicrobiales</taxon>
        <taxon>Methylobacteriaceae</taxon>
        <taxon>Methylobacterium</taxon>
    </lineage>
</organism>
<dbReference type="GO" id="GO:0052621">
    <property type="term" value="F:diguanylate cyclase activity"/>
    <property type="evidence" value="ECO:0007669"/>
    <property type="project" value="UniProtKB-EC"/>
</dbReference>
<feature type="transmembrane region" description="Helical" evidence="3">
    <location>
        <begin position="36"/>
        <end position="53"/>
    </location>
</feature>
<feature type="transmembrane region" description="Helical" evidence="3">
    <location>
        <begin position="98"/>
        <end position="117"/>
    </location>
</feature>
<evidence type="ECO:0000313" key="5">
    <source>
        <dbReference type="EMBL" id="GJD87837.1"/>
    </source>
</evidence>
<sequence length="400" mass="42487">MASEIDRGLARPWHALRLPGELEGLYRTETEPRSGLFVQSWLLVFTAFNLLSLKADLDAFGAERFWIPMVATLGVVVPSTLLAILACRGRPSRRRQTAAVTLAALVDMAVTLNSAGQAPAEHANTYLVLAAIIPLVVGMIAPLSFRHSLWFCVSACTVYLVGVALLGYVGVGTNGIPLLVASLTLVPIKLNYSREWEAKRGFLLSLRERAQAVELSRANERLAHLSETDPLAGTANRRLFDLRLAEIWKAAGPGPSVILFDIDHFKLLNDTAGHAEGDRCIRQVADALAAAVGSVGLLARYGGEEFAALIPGTDTRSAGAVAEKARALVEGLGIAHPGLAEGGVLTVSAGIAVRDRVVDAEPAFLVKRADDALYAAKRAGRNRVRGHAPSPGARSVGFAA</sequence>
<keyword evidence="3" id="KW-0472">Membrane</keyword>
<name>A0AAV4ZI14_9HYPH</name>
<accession>A0AAV4ZI14</accession>
<dbReference type="RefSeq" id="WP_238229828.1">
    <property type="nucleotide sequence ID" value="NZ_BPQO01000004.1"/>
</dbReference>
<evidence type="ECO:0000256" key="3">
    <source>
        <dbReference type="SAM" id="Phobius"/>
    </source>
</evidence>
<dbReference type="PANTHER" id="PTHR45138">
    <property type="entry name" value="REGULATORY COMPONENTS OF SENSORY TRANSDUCTION SYSTEM"/>
    <property type="match status" value="1"/>
</dbReference>
<dbReference type="InterPro" id="IPR050469">
    <property type="entry name" value="Diguanylate_Cyclase"/>
</dbReference>
<dbReference type="GO" id="GO:0005886">
    <property type="term" value="C:plasma membrane"/>
    <property type="evidence" value="ECO:0007669"/>
    <property type="project" value="TreeGrafter"/>
</dbReference>
<dbReference type="NCBIfam" id="TIGR00254">
    <property type="entry name" value="GGDEF"/>
    <property type="match status" value="1"/>
</dbReference>
<feature type="transmembrane region" description="Helical" evidence="3">
    <location>
        <begin position="148"/>
        <end position="169"/>
    </location>
</feature>
<reference evidence="5" key="1">
    <citation type="journal article" date="2016" name="Front. Microbiol.">
        <title>Genome Sequence of the Piezophilic, Mesophilic Sulfate-Reducing Bacterium Desulfovibrio indicus J2T.</title>
        <authorList>
            <person name="Cao J."/>
            <person name="Maignien L."/>
            <person name="Shao Z."/>
            <person name="Alain K."/>
            <person name="Jebbar M."/>
        </authorList>
    </citation>
    <scope>NUCLEOTIDE SEQUENCE</scope>
    <source>
        <strain evidence="5">DSM 16372</strain>
    </source>
</reference>
<dbReference type="EC" id="2.7.7.65" evidence="1"/>
<keyword evidence="6" id="KW-1185">Reference proteome</keyword>
<dbReference type="CDD" id="cd01949">
    <property type="entry name" value="GGDEF"/>
    <property type="match status" value="1"/>
</dbReference>
<reference evidence="5" key="2">
    <citation type="submission" date="2021-08" db="EMBL/GenBank/DDBJ databases">
        <authorList>
            <person name="Tani A."/>
            <person name="Ola A."/>
            <person name="Ogura Y."/>
            <person name="Katsura K."/>
            <person name="Hayashi T."/>
        </authorList>
    </citation>
    <scope>NUCLEOTIDE SEQUENCE</scope>
    <source>
        <strain evidence="5">DSM 16372</strain>
    </source>
</reference>
<dbReference type="Gene3D" id="3.30.70.270">
    <property type="match status" value="1"/>
</dbReference>
<proteinExistence type="predicted"/>
<evidence type="ECO:0000256" key="1">
    <source>
        <dbReference type="ARBA" id="ARBA00012528"/>
    </source>
</evidence>
<dbReference type="Pfam" id="PF00990">
    <property type="entry name" value="GGDEF"/>
    <property type="match status" value="1"/>
</dbReference>
<dbReference type="InterPro" id="IPR000160">
    <property type="entry name" value="GGDEF_dom"/>
</dbReference>
<dbReference type="Proteomes" id="UP001055247">
    <property type="component" value="Unassembled WGS sequence"/>
</dbReference>
<evidence type="ECO:0000259" key="4">
    <source>
        <dbReference type="PROSITE" id="PS50887"/>
    </source>
</evidence>
<gene>
    <name evidence="5" type="ORF">BHAOGJBA_1342</name>
</gene>
<dbReference type="PANTHER" id="PTHR45138:SF9">
    <property type="entry name" value="DIGUANYLATE CYCLASE DGCM-RELATED"/>
    <property type="match status" value="1"/>
</dbReference>
<feature type="transmembrane region" description="Helical" evidence="3">
    <location>
        <begin position="123"/>
        <end position="141"/>
    </location>
</feature>
<keyword evidence="3" id="KW-0812">Transmembrane</keyword>
<dbReference type="InterPro" id="IPR029787">
    <property type="entry name" value="Nucleotide_cyclase"/>
</dbReference>
<feature type="domain" description="GGDEF" evidence="4">
    <location>
        <begin position="253"/>
        <end position="389"/>
    </location>
</feature>
<dbReference type="FunFam" id="3.30.70.270:FF:000001">
    <property type="entry name" value="Diguanylate cyclase domain protein"/>
    <property type="match status" value="1"/>
</dbReference>
<dbReference type="AlphaFoldDB" id="A0AAV4ZI14"/>
<dbReference type="EMBL" id="BPQO01000004">
    <property type="protein sequence ID" value="GJD87837.1"/>
    <property type="molecule type" value="Genomic_DNA"/>
</dbReference>
<comment type="catalytic activity">
    <reaction evidence="2">
        <text>2 GTP = 3',3'-c-di-GMP + 2 diphosphate</text>
        <dbReference type="Rhea" id="RHEA:24898"/>
        <dbReference type="ChEBI" id="CHEBI:33019"/>
        <dbReference type="ChEBI" id="CHEBI:37565"/>
        <dbReference type="ChEBI" id="CHEBI:58805"/>
        <dbReference type="EC" id="2.7.7.65"/>
    </reaction>
</comment>
<dbReference type="PROSITE" id="PS50887">
    <property type="entry name" value="GGDEF"/>
    <property type="match status" value="1"/>
</dbReference>
<evidence type="ECO:0000313" key="6">
    <source>
        <dbReference type="Proteomes" id="UP001055247"/>
    </source>
</evidence>
<evidence type="ECO:0000256" key="2">
    <source>
        <dbReference type="ARBA" id="ARBA00034247"/>
    </source>
</evidence>
<comment type="caution">
    <text evidence="5">The sequence shown here is derived from an EMBL/GenBank/DDBJ whole genome shotgun (WGS) entry which is preliminary data.</text>
</comment>
<dbReference type="GO" id="GO:1902201">
    <property type="term" value="P:negative regulation of bacterial-type flagellum-dependent cell motility"/>
    <property type="evidence" value="ECO:0007669"/>
    <property type="project" value="TreeGrafter"/>
</dbReference>
<dbReference type="InterPro" id="IPR043128">
    <property type="entry name" value="Rev_trsase/Diguanyl_cyclase"/>
</dbReference>
<protein>
    <recommendedName>
        <fullName evidence="1">diguanylate cyclase</fullName>
        <ecNumber evidence="1">2.7.7.65</ecNumber>
    </recommendedName>
</protein>
<dbReference type="SUPFAM" id="SSF55073">
    <property type="entry name" value="Nucleotide cyclase"/>
    <property type="match status" value="1"/>
</dbReference>
<dbReference type="GO" id="GO:0043709">
    <property type="term" value="P:cell adhesion involved in single-species biofilm formation"/>
    <property type="evidence" value="ECO:0007669"/>
    <property type="project" value="TreeGrafter"/>
</dbReference>